<evidence type="ECO:0000256" key="1">
    <source>
        <dbReference type="SAM" id="MobiDB-lite"/>
    </source>
</evidence>
<feature type="compositionally biased region" description="Gly residues" evidence="1">
    <location>
        <begin position="78"/>
        <end position="90"/>
    </location>
</feature>
<feature type="region of interest" description="Disordered" evidence="1">
    <location>
        <begin position="1"/>
        <end position="128"/>
    </location>
</feature>
<dbReference type="AlphaFoldDB" id="A0A9J7H5I9"/>
<sequence length="234" mass="23694">MVGGEEAAEAPGASTGALLGADRSHLEPQPPCLRDGTGDGGVRCCRDPSPAPPVRSSAATAGGPVCAAHSGGSPASGLGCGVSGGGGSGSGPSREVTIVRGDKGAPGPSASTSARRPPWPGPRAPAPPPALCGDRRLARSAPARELAIARPLAPTLTHNRSRRDLRAPPPVSGPEMLLASPWCCPGRLCRGRVRRHPDKHCDPSHSDTFALTPPTPRASRAHTHTHLLGPRGTM</sequence>
<reference evidence="2" key="1">
    <citation type="journal article" date="2018" name="Biotechnol. Bioeng.">
        <title>A reference genome of the Chinese hamster based on a hybrid assembly strategy.</title>
        <authorList>
            <person name="Rupp O."/>
            <person name="MacDonald M.L."/>
            <person name="Li S."/>
            <person name="Dhiman H."/>
            <person name="Polson S."/>
            <person name="Griep S."/>
            <person name="Heffner K."/>
            <person name="Hernandez I."/>
            <person name="Brinkrolf K."/>
            <person name="Jadhav V."/>
            <person name="Samoudi M."/>
            <person name="Hao H."/>
            <person name="Kingham B."/>
            <person name="Goesmann A."/>
            <person name="Betenbaugh M.J."/>
            <person name="Lewis N.E."/>
            <person name="Borth N."/>
            <person name="Lee K.H."/>
        </authorList>
    </citation>
    <scope>NUCLEOTIDE SEQUENCE [LARGE SCALE GENOMIC DNA]</scope>
    <source>
        <strain evidence="2">17A/GY</strain>
    </source>
</reference>
<feature type="compositionally biased region" description="Pro residues" evidence="1">
    <location>
        <begin position="117"/>
        <end position="128"/>
    </location>
</feature>
<protein>
    <submittedName>
        <fullName evidence="3">Uncharacterized protein LOC113836632</fullName>
    </submittedName>
</protein>
<reference evidence="3" key="3">
    <citation type="submission" date="2025-08" db="UniProtKB">
        <authorList>
            <consortium name="RefSeq"/>
        </authorList>
    </citation>
    <scope>IDENTIFICATION</scope>
    <source>
        <strain evidence="3">17A/GY</strain>
        <tissue evidence="3">Liver</tissue>
    </source>
</reference>
<reference evidence="2" key="2">
    <citation type="journal article" date="2020" name="Biotechnol. Bioeng.">
        <title>Chromosome-scale scaffolds for the Chinese hamster reference genome assembly to facilitate the study of the CHO epigenome.</title>
        <authorList>
            <person name="Hilliard W."/>
            <person name="MacDonald M."/>
            <person name="Lee K.H."/>
        </authorList>
    </citation>
    <scope>NUCLEOTIDE SEQUENCE [LARGE SCALE GENOMIC DNA]</scope>
    <source>
        <strain evidence="2">17A/GY</strain>
    </source>
</reference>
<proteinExistence type="predicted"/>
<dbReference type="KEGG" id="cge:113836632"/>
<organism evidence="2 3">
    <name type="scientific">Cricetulus griseus</name>
    <name type="common">Chinese hamster</name>
    <name type="synonym">Cricetulus barabensis griseus</name>
    <dbReference type="NCBI Taxonomy" id="10029"/>
    <lineage>
        <taxon>Eukaryota</taxon>
        <taxon>Metazoa</taxon>
        <taxon>Chordata</taxon>
        <taxon>Craniata</taxon>
        <taxon>Vertebrata</taxon>
        <taxon>Euteleostomi</taxon>
        <taxon>Mammalia</taxon>
        <taxon>Eutheria</taxon>
        <taxon>Euarchontoglires</taxon>
        <taxon>Glires</taxon>
        <taxon>Rodentia</taxon>
        <taxon>Myomorpha</taxon>
        <taxon>Muroidea</taxon>
        <taxon>Cricetidae</taxon>
        <taxon>Cricetinae</taxon>
        <taxon>Cricetulus</taxon>
    </lineage>
</organism>
<dbReference type="Proteomes" id="UP001108280">
    <property type="component" value="Chromosome 7"/>
</dbReference>
<keyword evidence="2" id="KW-1185">Reference proteome</keyword>
<name>A0A9J7H5I9_CRIGR</name>
<evidence type="ECO:0000313" key="3">
    <source>
        <dbReference type="RefSeq" id="XP_035303990.1"/>
    </source>
</evidence>
<accession>A0A9J7H5I9</accession>
<feature type="region of interest" description="Disordered" evidence="1">
    <location>
        <begin position="197"/>
        <end position="234"/>
    </location>
</feature>
<gene>
    <name evidence="3" type="primary">LOC113836632</name>
</gene>
<evidence type="ECO:0000313" key="2">
    <source>
        <dbReference type="Proteomes" id="UP001108280"/>
    </source>
</evidence>
<dbReference type="RefSeq" id="XP_035303990.1">
    <property type="nucleotide sequence ID" value="XM_035448099.1"/>
</dbReference>
<dbReference type="GeneID" id="113836632"/>